<dbReference type="GeneID" id="94825977"/>
<evidence type="ECO:0000313" key="6">
    <source>
        <dbReference type="Proteomes" id="UP000179807"/>
    </source>
</evidence>
<dbReference type="GO" id="GO:0007165">
    <property type="term" value="P:signal transduction"/>
    <property type="evidence" value="ECO:0007669"/>
    <property type="project" value="InterPro"/>
</dbReference>
<keyword evidence="2" id="KW-0378">Hydrolase</keyword>
<gene>
    <name evidence="5" type="ORF">TRFO_03404</name>
</gene>
<dbReference type="Gene3D" id="1.10.1300.10">
    <property type="entry name" value="3'5'-cyclic nucleotide phosphodiesterase, catalytic domain"/>
    <property type="match status" value="1"/>
</dbReference>
<evidence type="ECO:0000256" key="3">
    <source>
        <dbReference type="SAM" id="MobiDB-lite"/>
    </source>
</evidence>
<feature type="region of interest" description="Disordered" evidence="3">
    <location>
        <begin position="30"/>
        <end position="77"/>
    </location>
</feature>
<keyword evidence="1" id="KW-0479">Metal-binding</keyword>
<dbReference type="VEuPathDB" id="TrichDB:TRFO_03404"/>
<dbReference type="RefSeq" id="XP_068366145.1">
    <property type="nucleotide sequence ID" value="XM_068491273.1"/>
</dbReference>
<dbReference type="SMART" id="SM00065">
    <property type="entry name" value="GAF"/>
    <property type="match status" value="2"/>
</dbReference>
<dbReference type="InterPro" id="IPR036971">
    <property type="entry name" value="PDEase_catalytic_dom_sf"/>
</dbReference>
<dbReference type="GO" id="GO:0004114">
    <property type="term" value="F:3',5'-cyclic-nucleotide phosphodiesterase activity"/>
    <property type="evidence" value="ECO:0007669"/>
    <property type="project" value="InterPro"/>
</dbReference>
<proteinExistence type="predicted"/>
<sequence>MSEIRGIDKDILRVSSKKDKFARRASIFKPSIDPITTDEPTEHKLKSISPKKPSLPLIPQINHSNESGKVSSSSRASTSSFSTFKTTLAAKNVLNKPPPAKVQPLFGPKVVANTPDRMLAKAEEDLALGKELDDFFLQLSHESLHAAIESFIQQHLNAGQVIFWHVISSIQRFYSYRLNLSSQHNAGLLGYAFQTRAPVVIPIANKHEWYDVNVDGLVINATTSLVIFPLFDSMNNLIALVEVSKKANDANVSKADFRFIEGFQNKFRVFSHWILQFDEKIEYFDLLTLMEIEQFTLLYKQKMSQLFDCREAEIWVNDVKTSQFYCYGYETKVVVEQNKIGVVGSVFNRQQVFNCYVNNLQSSYNSETDGKIEEPILAISHCDPVSKTKYVIMIRGQKTQKCFTSNDEERLTRLAPFIFSSFINTLYIQEKNDHEAGNEKFVESLIRVLPKVNQKIRPQDVLETAMKELKSFSKADRVTYYEIDREKNVLSSLYLEGFKDRIQVPIGKGHCGIAALRGKVLNTADAYEDKYFDNSYDKYTQYKTKSLLSVPIINTNGAVGSLIQLLNKKDSKPFSLSDTGASQIFGTVCTCLLTTSTLLAELNDTSRRLDGMNTALDILAKNENIYNLVVENCRSVLQCEYVTFYTSDEAAFIFHPIATTGKKVFADISSVRGIAAEVKKRNDIFYTNDVKNHEALAGENEEEKRIMISLIICPICSKKGKVIGILRALNKRGLFDKNDCRSIQNYARLISLIHDDEKIRRINEFGAAQIKMDKWINISENGASCIPQMLRLSEEQKNLITTLDFSVYEWNNNGLFQIIFHGFGSMGILTRMKLENNLLYAFLFECKQEYLKNNNSFHNWHHAVERMQFLMYLVETAKLDTALQPRDHFALAVATIAAFISHNGTNNRYHVETETPFGVSLPSESTIEIMCIMKLISLMSQEKTNLMHNMTNEDKQYIWKIIIMLMKNSDINKESDLLLKAAAKLKQSTLDMTMYEDRWAIIFLLFRASLCSTYCRPFLISQKWHDLEIDEMLHLGDLEEKAKLPYSSPNHCREIVNKTEHALEVLQQKVIPLMEVLSKGFPDMKDAYSIVLSNFKTWEHLKNSKSTSSNQFNIQ</sequence>
<evidence type="ECO:0000256" key="1">
    <source>
        <dbReference type="ARBA" id="ARBA00022723"/>
    </source>
</evidence>
<reference evidence="5" key="1">
    <citation type="submission" date="2016-10" db="EMBL/GenBank/DDBJ databases">
        <authorList>
            <person name="Benchimol M."/>
            <person name="Almeida L.G."/>
            <person name="Vasconcelos A.T."/>
            <person name="Perreira-Neves A."/>
            <person name="Rosa I.A."/>
            <person name="Tasca T."/>
            <person name="Bogo M.R."/>
            <person name="de Souza W."/>
        </authorList>
    </citation>
    <scope>NUCLEOTIDE SEQUENCE [LARGE SCALE GENOMIC DNA]</scope>
    <source>
        <strain evidence="5">K</strain>
    </source>
</reference>
<evidence type="ECO:0000313" key="5">
    <source>
        <dbReference type="EMBL" id="OHT13009.1"/>
    </source>
</evidence>
<feature type="domain" description="PDEase" evidence="4">
    <location>
        <begin position="779"/>
        <end position="1105"/>
    </location>
</feature>
<feature type="compositionally biased region" description="Low complexity" evidence="3">
    <location>
        <begin position="47"/>
        <end position="59"/>
    </location>
</feature>
<dbReference type="EMBL" id="MLAK01000549">
    <property type="protein sequence ID" value="OHT13009.1"/>
    <property type="molecule type" value="Genomic_DNA"/>
</dbReference>
<keyword evidence="6" id="KW-1185">Reference proteome</keyword>
<evidence type="ECO:0000259" key="4">
    <source>
        <dbReference type="PROSITE" id="PS51845"/>
    </source>
</evidence>
<organism evidence="5 6">
    <name type="scientific">Tritrichomonas foetus</name>
    <dbReference type="NCBI Taxonomy" id="1144522"/>
    <lineage>
        <taxon>Eukaryota</taxon>
        <taxon>Metamonada</taxon>
        <taxon>Parabasalia</taxon>
        <taxon>Tritrichomonadida</taxon>
        <taxon>Tritrichomonadidae</taxon>
        <taxon>Tritrichomonas</taxon>
    </lineage>
</organism>
<dbReference type="GO" id="GO:0046872">
    <property type="term" value="F:metal ion binding"/>
    <property type="evidence" value="ECO:0007669"/>
    <property type="project" value="UniProtKB-KW"/>
</dbReference>
<dbReference type="Gene3D" id="3.30.450.40">
    <property type="match status" value="3"/>
</dbReference>
<name>A0A1J4KNZ0_9EUKA</name>
<evidence type="ECO:0000256" key="2">
    <source>
        <dbReference type="ARBA" id="ARBA00022801"/>
    </source>
</evidence>
<dbReference type="AlphaFoldDB" id="A0A1J4KNZ0"/>
<dbReference type="Pfam" id="PF01590">
    <property type="entry name" value="GAF"/>
    <property type="match status" value="2"/>
</dbReference>
<dbReference type="Pfam" id="PF00233">
    <property type="entry name" value="PDEase_I"/>
    <property type="match status" value="1"/>
</dbReference>
<feature type="compositionally biased region" description="Polar residues" evidence="3">
    <location>
        <begin position="61"/>
        <end position="70"/>
    </location>
</feature>
<accession>A0A1J4KNZ0</accession>
<dbReference type="PANTHER" id="PTHR11347">
    <property type="entry name" value="CYCLIC NUCLEOTIDE PHOSPHODIESTERASE"/>
    <property type="match status" value="1"/>
</dbReference>
<dbReference type="InterPro" id="IPR029016">
    <property type="entry name" value="GAF-like_dom_sf"/>
</dbReference>
<dbReference type="Proteomes" id="UP000179807">
    <property type="component" value="Unassembled WGS sequence"/>
</dbReference>
<dbReference type="InterPro" id="IPR002073">
    <property type="entry name" value="PDEase_catalytic_dom"/>
</dbReference>
<dbReference type="SUPFAM" id="SSF55781">
    <property type="entry name" value="GAF domain-like"/>
    <property type="match status" value="4"/>
</dbReference>
<protein>
    <submittedName>
        <fullName evidence="5">cAMP-specific phosphodiesterase</fullName>
    </submittedName>
</protein>
<dbReference type="PROSITE" id="PS51845">
    <property type="entry name" value="PDEASE_I_2"/>
    <property type="match status" value="1"/>
</dbReference>
<dbReference type="SUPFAM" id="SSF109604">
    <property type="entry name" value="HD-domain/PDEase-like"/>
    <property type="match status" value="1"/>
</dbReference>
<comment type="caution">
    <text evidence="5">The sequence shown here is derived from an EMBL/GenBank/DDBJ whole genome shotgun (WGS) entry which is preliminary data.</text>
</comment>
<dbReference type="InterPro" id="IPR003018">
    <property type="entry name" value="GAF"/>
</dbReference>